<reference evidence="3 4" key="1">
    <citation type="submission" date="2015-12" db="EMBL/GenBank/DDBJ databases">
        <title>Genome sequence of Oceanibaculum pacificum MCCC 1A02656.</title>
        <authorList>
            <person name="Lu L."/>
            <person name="Lai Q."/>
            <person name="Shao Z."/>
            <person name="Qian P."/>
        </authorList>
    </citation>
    <scope>NUCLEOTIDE SEQUENCE [LARGE SCALE GENOMIC DNA]</scope>
    <source>
        <strain evidence="3 4">MCCC 1A02656</strain>
    </source>
</reference>
<evidence type="ECO:0000313" key="3">
    <source>
        <dbReference type="EMBL" id="KZD12589.1"/>
    </source>
</evidence>
<sequence>MPPHSTVVIPLIAFYVGVLALAIWNLFIHMLASPVGYEAFFSAPDVPRLLLFGSYLRPFDLEGMAIRDAVIATTGFVIAVTALFVVVIVMMIQIAERRRRLIIMGSLNVLRIPKPLIVPLPDDAGDPRIYRLEIDIEVPQRANNGLIHDLIPDLKPALEAELQALAEGRLVQLSRMAMEDYLTVAAHHISDGMINRVRVRRATFEQAAAPRPALLDQGEGEESEFSDALDIPAPGDGASEPAAAGNPPTGDGEKQAA</sequence>
<dbReference type="RefSeq" id="WP_067551816.1">
    <property type="nucleotide sequence ID" value="NZ_LPXN01000013.1"/>
</dbReference>
<feature type="transmembrane region" description="Helical" evidence="2">
    <location>
        <begin position="69"/>
        <end position="92"/>
    </location>
</feature>
<keyword evidence="2" id="KW-0812">Transmembrane</keyword>
<comment type="caution">
    <text evidence="3">The sequence shown here is derived from an EMBL/GenBank/DDBJ whole genome shotgun (WGS) entry which is preliminary data.</text>
</comment>
<feature type="region of interest" description="Disordered" evidence="1">
    <location>
        <begin position="210"/>
        <end position="257"/>
    </location>
</feature>
<evidence type="ECO:0000313" key="4">
    <source>
        <dbReference type="Proteomes" id="UP000076400"/>
    </source>
</evidence>
<dbReference type="Proteomes" id="UP000076400">
    <property type="component" value="Unassembled WGS sequence"/>
</dbReference>
<dbReference type="EMBL" id="LPXN01000013">
    <property type="protein sequence ID" value="KZD12589.1"/>
    <property type="molecule type" value="Genomic_DNA"/>
</dbReference>
<name>A0A154WGG5_9PROT</name>
<keyword evidence="2" id="KW-0472">Membrane</keyword>
<keyword evidence="2" id="KW-1133">Transmembrane helix</keyword>
<dbReference type="OrthoDB" id="7356168at2"/>
<evidence type="ECO:0000256" key="1">
    <source>
        <dbReference type="SAM" id="MobiDB-lite"/>
    </source>
</evidence>
<feature type="transmembrane region" description="Helical" evidence="2">
    <location>
        <begin position="7"/>
        <end position="27"/>
    </location>
</feature>
<keyword evidence="4" id="KW-1185">Reference proteome</keyword>
<protein>
    <submittedName>
        <fullName evidence="3">Uncharacterized protein</fullName>
    </submittedName>
</protein>
<proteinExistence type="predicted"/>
<feature type="compositionally biased region" description="Acidic residues" evidence="1">
    <location>
        <begin position="218"/>
        <end position="227"/>
    </location>
</feature>
<evidence type="ECO:0000256" key="2">
    <source>
        <dbReference type="SAM" id="Phobius"/>
    </source>
</evidence>
<dbReference type="AlphaFoldDB" id="A0A154WGG5"/>
<accession>A0A154WGG5</accession>
<gene>
    <name evidence="3" type="ORF">AUP43_04365</name>
</gene>
<dbReference type="STRING" id="580166.AUP43_04365"/>
<organism evidence="3 4">
    <name type="scientific">Oceanibaculum pacificum</name>
    <dbReference type="NCBI Taxonomy" id="580166"/>
    <lineage>
        <taxon>Bacteria</taxon>
        <taxon>Pseudomonadati</taxon>
        <taxon>Pseudomonadota</taxon>
        <taxon>Alphaproteobacteria</taxon>
        <taxon>Rhodospirillales</taxon>
        <taxon>Oceanibaculaceae</taxon>
        <taxon>Oceanibaculum</taxon>
    </lineage>
</organism>